<evidence type="ECO:0000313" key="2">
    <source>
        <dbReference type="Proteomes" id="UP001054945"/>
    </source>
</evidence>
<organism evidence="1 2">
    <name type="scientific">Caerostris extrusa</name>
    <name type="common">Bark spider</name>
    <name type="synonym">Caerostris bankana</name>
    <dbReference type="NCBI Taxonomy" id="172846"/>
    <lineage>
        <taxon>Eukaryota</taxon>
        <taxon>Metazoa</taxon>
        <taxon>Ecdysozoa</taxon>
        <taxon>Arthropoda</taxon>
        <taxon>Chelicerata</taxon>
        <taxon>Arachnida</taxon>
        <taxon>Araneae</taxon>
        <taxon>Araneomorphae</taxon>
        <taxon>Entelegynae</taxon>
        <taxon>Araneoidea</taxon>
        <taxon>Araneidae</taxon>
        <taxon>Caerostris</taxon>
    </lineage>
</organism>
<protein>
    <submittedName>
        <fullName evidence="1">Uncharacterized protein</fullName>
    </submittedName>
</protein>
<gene>
    <name evidence="1" type="ORF">CEXT_627411</name>
</gene>
<reference evidence="1 2" key="1">
    <citation type="submission" date="2021-06" db="EMBL/GenBank/DDBJ databases">
        <title>Caerostris extrusa draft genome.</title>
        <authorList>
            <person name="Kono N."/>
            <person name="Arakawa K."/>
        </authorList>
    </citation>
    <scope>NUCLEOTIDE SEQUENCE [LARGE SCALE GENOMIC DNA]</scope>
</reference>
<accession>A0AAV4Y5E0</accession>
<evidence type="ECO:0000313" key="1">
    <source>
        <dbReference type="EMBL" id="GIZ02567.1"/>
    </source>
</evidence>
<name>A0AAV4Y5E0_CAEEX</name>
<sequence length="91" mass="9948">MTRHSTTLATNMALGAAERNLFFQLQSEAGAFHFYCPAAKHAPLCYGPLPSLGRRGICCIMKPFFKCDNLAFIPASGYDQPPPLPNFNVAL</sequence>
<keyword evidence="2" id="KW-1185">Reference proteome</keyword>
<dbReference type="EMBL" id="BPLR01001473">
    <property type="protein sequence ID" value="GIZ02567.1"/>
    <property type="molecule type" value="Genomic_DNA"/>
</dbReference>
<proteinExistence type="predicted"/>
<dbReference type="AlphaFoldDB" id="A0AAV4Y5E0"/>
<comment type="caution">
    <text evidence="1">The sequence shown here is derived from an EMBL/GenBank/DDBJ whole genome shotgun (WGS) entry which is preliminary data.</text>
</comment>
<dbReference type="Proteomes" id="UP001054945">
    <property type="component" value="Unassembled WGS sequence"/>
</dbReference>